<dbReference type="FunFam" id="1.25.10.10:FF:000251">
    <property type="entry name" value="AP-3 complex subunit delta"/>
    <property type="match status" value="1"/>
</dbReference>
<name>A0A183JD53_9TREM</name>
<dbReference type="GO" id="GO:0016182">
    <property type="term" value="P:synaptic vesicle budding from endosome"/>
    <property type="evidence" value="ECO:0007669"/>
    <property type="project" value="TreeGrafter"/>
</dbReference>
<dbReference type="GO" id="GO:0098830">
    <property type="term" value="C:presynaptic endosome"/>
    <property type="evidence" value="ECO:0007669"/>
    <property type="project" value="TreeGrafter"/>
</dbReference>
<dbReference type="GO" id="GO:0043195">
    <property type="term" value="C:terminal bouton"/>
    <property type="evidence" value="ECO:0007669"/>
    <property type="project" value="TreeGrafter"/>
</dbReference>
<keyword evidence="11" id="KW-1185">Reference proteome</keyword>
<dbReference type="GO" id="GO:0030123">
    <property type="term" value="C:AP-3 adaptor complex"/>
    <property type="evidence" value="ECO:0007669"/>
    <property type="project" value="InterPro"/>
</dbReference>
<dbReference type="PANTHER" id="PTHR22781:SF12">
    <property type="entry name" value="AP-3 COMPLEX SUBUNIT DELTA-1"/>
    <property type="match status" value="1"/>
</dbReference>
<evidence type="ECO:0000256" key="2">
    <source>
        <dbReference type="ARBA" id="ARBA00006613"/>
    </source>
</evidence>
<evidence type="ECO:0000313" key="11">
    <source>
        <dbReference type="Proteomes" id="UP000279833"/>
    </source>
</evidence>
<dbReference type="GO" id="GO:0010008">
    <property type="term" value="C:endosome membrane"/>
    <property type="evidence" value="ECO:0007669"/>
    <property type="project" value="TreeGrafter"/>
</dbReference>
<dbReference type="InterPro" id="IPR002553">
    <property type="entry name" value="Clathrin/coatomer_adapt-like_N"/>
</dbReference>
<evidence type="ECO:0000256" key="6">
    <source>
        <dbReference type="ARBA" id="ARBA00022927"/>
    </source>
</evidence>
<dbReference type="AlphaFoldDB" id="A0A183JD53"/>
<feature type="region of interest" description="Disordered" evidence="8">
    <location>
        <begin position="721"/>
        <end position="743"/>
    </location>
</feature>
<gene>
    <name evidence="10" type="ORF">SCUD_LOCUS615</name>
</gene>
<keyword evidence="5" id="KW-0677">Repeat</keyword>
<keyword evidence="7" id="KW-0472">Membrane</keyword>
<organism evidence="12">
    <name type="scientific">Schistosoma curassoni</name>
    <dbReference type="NCBI Taxonomy" id="6186"/>
    <lineage>
        <taxon>Eukaryota</taxon>
        <taxon>Metazoa</taxon>
        <taxon>Spiralia</taxon>
        <taxon>Lophotrochozoa</taxon>
        <taxon>Platyhelminthes</taxon>
        <taxon>Trematoda</taxon>
        <taxon>Digenea</taxon>
        <taxon>Strigeidida</taxon>
        <taxon>Schistosomatoidea</taxon>
        <taxon>Schistosomatidae</taxon>
        <taxon>Schistosoma</taxon>
    </lineage>
</organism>
<evidence type="ECO:0000256" key="3">
    <source>
        <dbReference type="ARBA" id="ARBA00015717"/>
    </source>
</evidence>
<dbReference type="GO" id="GO:0048490">
    <property type="term" value="P:anterograde synaptic vesicle transport"/>
    <property type="evidence" value="ECO:0007669"/>
    <property type="project" value="TreeGrafter"/>
</dbReference>
<evidence type="ECO:0000313" key="10">
    <source>
        <dbReference type="EMBL" id="VDO62796.1"/>
    </source>
</evidence>
<dbReference type="EMBL" id="UZAK01000431">
    <property type="protein sequence ID" value="VDO62796.1"/>
    <property type="molecule type" value="Genomic_DNA"/>
</dbReference>
<dbReference type="GO" id="GO:0098943">
    <property type="term" value="P:neurotransmitter receptor transport, postsynaptic endosome to lysosome"/>
    <property type="evidence" value="ECO:0007669"/>
    <property type="project" value="TreeGrafter"/>
</dbReference>
<dbReference type="PANTHER" id="PTHR22781">
    <property type="entry name" value="DELTA ADAPTIN-RELATED"/>
    <property type="match status" value="1"/>
</dbReference>
<dbReference type="GO" id="GO:0006623">
    <property type="term" value="P:protein targeting to vacuole"/>
    <property type="evidence" value="ECO:0007669"/>
    <property type="project" value="TreeGrafter"/>
</dbReference>
<evidence type="ECO:0000256" key="1">
    <source>
        <dbReference type="ARBA" id="ARBA00004308"/>
    </source>
</evidence>
<dbReference type="GO" id="GO:0048499">
    <property type="term" value="P:synaptic vesicle membrane organization"/>
    <property type="evidence" value="ECO:0007669"/>
    <property type="project" value="TreeGrafter"/>
</dbReference>
<evidence type="ECO:0000256" key="5">
    <source>
        <dbReference type="ARBA" id="ARBA00022737"/>
    </source>
</evidence>
<dbReference type="InterPro" id="IPR016024">
    <property type="entry name" value="ARM-type_fold"/>
</dbReference>
<evidence type="ECO:0000256" key="8">
    <source>
        <dbReference type="SAM" id="MobiDB-lite"/>
    </source>
</evidence>
<comment type="similarity">
    <text evidence="2">Belongs to the adaptor complexes large subunit family.</text>
</comment>
<keyword evidence="4" id="KW-0813">Transport</keyword>
<dbReference type="InterPro" id="IPR011989">
    <property type="entry name" value="ARM-like"/>
</dbReference>
<protein>
    <recommendedName>
        <fullName evidence="3">AP-3 complex subunit delta</fullName>
    </recommendedName>
</protein>
<feature type="domain" description="Clathrin/coatomer adaptor adaptin-like N-terminal" evidence="9">
    <location>
        <begin position="32"/>
        <end position="575"/>
    </location>
</feature>
<dbReference type="WBParaSite" id="SCUD_0000061301-mRNA-1">
    <property type="protein sequence ID" value="SCUD_0000061301-mRNA-1"/>
    <property type="gene ID" value="SCUD_0000061301"/>
</dbReference>
<sequence>MALSVVKGKLERVLDKNPQDLVRGIRKHGVDEAKYIGQCLDEIKNELKDSSFSVKANAISKLLYIQMLGYDTSWAVFNIVEVMSSQKFTFKRIGYLAASQSFHSGTDVLMLATNLIRKDLMSCNLYDAGIALSGVACFINPDLATDLYSDILSLMNSPKPYLRKKAVLLLYKVFLNYPEALRICFPQLKDKLDDPDPGVQSAAVNVICELARKNPKNYLSLSPIFFKLMTTSSNNWVLIKIIKLFGTLTPLEPRLGKKLIGPLTNLIHSTSAMSLLYECINTVVAVLISISSGIPSHQVSIQLCVQKLRILIEDSDQNLKYLGLLAMRKILLYHPQSVQPHKDLILGCLDDKDESIRLRALDLLHGMVSKTNLMDIVKHLMIHIGNSSSGLHYRNELLSKVVYICSQDNYRNVTSFEWYVTVLVELASIDGIRNGELLAAQLMDVSIRVPTVRTFCVEQMAILLDISQSLTSGGKQNAIQETLRAAAWICGEYADSLNNPEQTLNSLVSIALELPGLSSSIQAVLIFNAFKIYNDQVTSLKTLQNLIIHLIKLTNFLMDKFIQYVHSSDLEVQERVSDNRVDTQLHSRSNSIQMDTMPSLTSIVSPTVILNLIQSIINELSALFTGEIIPVAPKAQKKVPIPEGLDLDAWINPPVPVRKQPWTNALDFIGKSINDTDDHRSIHWNNELVNNECDIFFGLQDSKSQTVQLTAEQLEEMRSKRLQNQQNNPNYLKPVNPKKNNLENSLNEQQNDVNLIKNGVEQLSLNVTDSNKQYCQTQSNGKQFIQSFNFP</sequence>
<dbReference type="Pfam" id="PF01602">
    <property type="entry name" value="Adaptin_N"/>
    <property type="match status" value="1"/>
</dbReference>
<dbReference type="GO" id="GO:0006896">
    <property type="term" value="P:Golgi to vacuole transport"/>
    <property type="evidence" value="ECO:0007669"/>
    <property type="project" value="TreeGrafter"/>
</dbReference>
<dbReference type="Gene3D" id="1.25.10.10">
    <property type="entry name" value="Leucine-rich Repeat Variant"/>
    <property type="match status" value="1"/>
</dbReference>
<dbReference type="PIRSF" id="PIRSF037092">
    <property type="entry name" value="AP3_complex_delta"/>
    <property type="match status" value="1"/>
</dbReference>
<keyword evidence="6" id="KW-0653">Protein transport</keyword>
<dbReference type="GO" id="GO:1904115">
    <property type="term" value="C:axon cytoplasm"/>
    <property type="evidence" value="ECO:0007669"/>
    <property type="project" value="GOC"/>
</dbReference>
<evidence type="ECO:0000256" key="4">
    <source>
        <dbReference type="ARBA" id="ARBA00022448"/>
    </source>
</evidence>
<dbReference type="STRING" id="6186.A0A183JD53"/>
<evidence type="ECO:0000313" key="12">
    <source>
        <dbReference type="WBParaSite" id="SCUD_0000061301-mRNA-1"/>
    </source>
</evidence>
<reference evidence="10 11" key="2">
    <citation type="submission" date="2018-11" db="EMBL/GenBank/DDBJ databases">
        <authorList>
            <consortium name="Pathogen Informatics"/>
        </authorList>
    </citation>
    <scope>NUCLEOTIDE SEQUENCE [LARGE SCALE GENOMIC DNA]</scope>
    <source>
        <strain evidence="10">Dakar</strain>
        <strain evidence="11">Dakar, Senegal</strain>
    </source>
</reference>
<accession>A0A183JD53</accession>
<reference evidence="12" key="1">
    <citation type="submission" date="2016-06" db="UniProtKB">
        <authorList>
            <consortium name="WormBaseParasite"/>
        </authorList>
    </citation>
    <scope>IDENTIFICATION</scope>
</reference>
<dbReference type="InterPro" id="IPR017105">
    <property type="entry name" value="AP3_complex_dsu"/>
</dbReference>
<comment type="subcellular location">
    <subcellularLocation>
        <location evidence="1">Endomembrane system</location>
    </subcellularLocation>
</comment>
<evidence type="ECO:0000256" key="7">
    <source>
        <dbReference type="ARBA" id="ARBA00023136"/>
    </source>
</evidence>
<evidence type="ECO:0000259" key="9">
    <source>
        <dbReference type="Pfam" id="PF01602"/>
    </source>
</evidence>
<dbReference type="SUPFAM" id="SSF48371">
    <property type="entry name" value="ARM repeat"/>
    <property type="match status" value="1"/>
</dbReference>
<proteinExistence type="inferred from homology"/>
<dbReference type="Proteomes" id="UP000279833">
    <property type="component" value="Unassembled WGS sequence"/>
</dbReference>